<dbReference type="Pfam" id="PF00941">
    <property type="entry name" value="FAD_binding_5"/>
    <property type="match status" value="1"/>
</dbReference>
<dbReference type="InterPro" id="IPR036683">
    <property type="entry name" value="CO_DH_flav_C_dom_sf"/>
</dbReference>
<dbReference type="InterPro" id="IPR016166">
    <property type="entry name" value="FAD-bd_PCMH"/>
</dbReference>
<dbReference type="Gene3D" id="3.30.465.10">
    <property type="match status" value="2"/>
</dbReference>
<dbReference type="Proteomes" id="UP000522081">
    <property type="component" value="Unassembled WGS sequence"/>
</dbReference>
<evidence type="ECO:0000259" key="3">
    <source>
        <dbReference type="PROSITE" id="PS51387"/>
    </source>
</evidence>
<dbReference type="Gene3D" id="3.30.390.50">
    <property type="entry name" value="CO dehydrogenase flavoprotein, C-terminal domain"/>
    <property type="match status" value="1"/>
</dbReference>
<dbReference type="InterPro" id="IPR002346">
    <property type="entry name" value="Mopterin_DH_FAD-bd"/>
</dbReference>
<dbReference type="GO" id="GO:0004854">
    <property type="term" value="F:xanthine dehydrogenase activity"/>
    <property type="evidence" value="ECO:0007669"/>
    <property type="project" value="UniProtKB-EC"/>
</dbReference>
<dbReference type="SMART" id="SM01092">
    <property type="entry name" value="CO_deh_flav_C"/>
    <property type="match status" value="1"/>
</dbReference>
<dbReference type="InterPro" id="IPR051312">
    <property type="entry name" value="Diverse_Substr_Oxidored"/>
</dbReference>
<dbReference type="RefSeq" id="WP_179406114.1">
    <property type="nucleotide sequence ID" value="NZ_BMGF01000001.1"/>
</dbReference>
<dbReference type="EC" id="1.17.1.4" evidence="4"/>
<evidence type="ECO:0000313" key="4">
    <source>
        <dbReference type="EMBL" id="NYH94171.1"/>
    </source>
</evidence>
<keyword evidence="5" id="KW-1185">Reference proteome</keyword>
<dbReference type="PROSITE" id="PS51387">
    <property type="entry name" value="FAD_PCMH"/>
    <property type="match status" value="1"/>
</dbReference>
<dbReference type="PANTHER" id="PTHR42659">
    <property type="entry name" value="XANTHINE DEHYDROGENASE SUBUNIT C-RELATED"/>
    <property type="match status" value="1"/>
</dbReference>
<name>A0A7Y9XW36_9SPHN</name>
<dbReference type="PANTHER" id="PTHR42659:SF1">
    <property type="entry name" value="OXIDOREDUCTASE"/>
    <property type="match status" value="1"/>
</dbReference>
<sequence>MRPFDYETPQDAAQAVALSEAAAQSHVGSPVQYIGGGTTLLDLMKLGVMRPERVVAIDGIGGDSLNAVKKTDQGLHIGALVSMAELADNGMIERDYPVLRDALWKAASPQIRNMARLGGNVLQRTRCPYFRDTTYDQCNKRVPGSGCAALDGFNRLHAVLGTSGSCIATYAGDWAQALVALDASVSVLGPDGPRVLPFSGLHRLPSDAPHIETTLKPGELITGFTIPDGPWPRSTYVKVRDRESYAFANASAAVALEMEGDIATDVRIALGGLATVPWRASKAEAQLRGRPLGEAAMEAAAEAEFADAVTHEHNAFKVPLGKATLVRALTEAKAMEI</sequence>
<proteinExistence type="predicted"/>
<dbReference type="InterPro" id="IPR016169">
    <property type="entry name" value="FAD-bd_PCMH_sub2"/>
</dbReference>
<comment type="caution">
    <text evidence="4">The sequence shown here is derived from an EMBL/GenBank/DDBJ whole genome shotgun (WGS) entry which is preliminary data.</text>
</comment>
<dbReference type="Pfam" id="PF03450">
    <property type="entry name" value="CO_deh_flav_C"/>
    <property type="match status" value="1"/>
</dbReference>
<evidence type="ECO:0000256" key="2">
    <source>
        <dbReference type="ARBA" id="ARBA00022827"/>
    </source>
</evidence>
<gene>
    <name evidence="4" type="ORF">FHS75_000476</name>
</gene>
<dbReference type="Gene3D" id="3.30.43.10">
    <property type="entry name" value="Uridine Diphospho-n-acetylenolpyruvylglucosamine Reductase, domain 2"/>
    <property type="match status" value="1"/>
</dbReference>
<evidence type="ECO:0000256" key="1">
    <source>
        <dbReference type="ARBA" id="ARBA00022630"/>
    </source>
</evidence>
<dbReference type="InterPro" id="IPR016167">
    <property type="entry name" value="FAD-bd_PCMH_sub1"/>
</dbReference>
<dbReference type="InterPro" id="IPR005107">
    <property type="entry name" value="CO_DH_flav_C"/>
</dbReference>
<feature type="domain" description="FAD-binding PCMH-type" evidence="3">
    <location>
        <begin position="1"/>
        <end position="231"/>
    </location>
</feature>
<accession>A0A7Y9XW36</accession>
<dbReference type="EMBL" id="JACBZF010000001">
    <property type="protein sequence ID" value="NYH94171.1"/>
    <property type="molecule type" value="Genomic_DNA"/>
</dbReference>
<dbReference type="SUPFAM" id="SSF56176">
    <property type="entry name" value="FAD-binding/transporter-associated domain-like"/>
    <property type="match status" value="1"/>
</dbReference>
<protein>
    <submittedName>
        <fullName evidence="4">Xanthine dehydrogenase YagS FAD-binding subunit</fullName>
        <ecNumber evidence="4">1.17.1.4</ecNumber>
    </submittedName>
</protein>
<dbReference type="InterPro" id="IPR036318">
    <property type="entry name" value="FAD-bd_PCMH-like_sf"/>
</dbReference>
<keyword evidence="1" id="KW-0285">Flavoprotein</keyword>
<keyword evidence="2" id="KW-0274">FAD</keyword>
<dbReference type="AlphaFoldDB" id="A0A7Y9XW36"/>
<evidence type="ECO:0000313" key="5">
    <source>
        <dbReference type="Proteomes" id="UP000522081"/>
    </source>
</evidence>
<dbReference type="GO" id="GO:0071949">
    <property type="term" value="F:FAD binding"/>
    <property type="evidence" value="ECO:0007669"/>
    <property type="project" value="InterPro"/>
</dbReference>
<organism evidence="4 5">
    <name type="scientific">Novosphingobium marinum</name>
    <dbReference type="NCBI Taxonomy" id="1514948"/>
    <lineage>
        <taxon>Bacteria</taxon>
        <taxon>Pseudomonadati</taxon>
        <taxon>Pseudomonadota</taxon>
        <taxon>Alphaproteobacteria</taxon>
        <taxon>Sphingomonadales</taxon>
        <taxon>Sphingomonadaceae</taxon>
        <taxon>Novosphingobium</taxon>
    </lineage>
</organism>
<reference evidence="4 5" key="1">
    <citation type="submission" date="2020-07" db="EMBL/GenBank/DDBJ databases">
        <title>Genomic Encyclopedia of Type Strains, Phase IV (KMG-IV): sequencing the most valuable type-strain genomes for metagenomic binning, comparative biology and taxonomic classification.</title>
        <authorList>
            <person name="Goeker M."/>
        </authorList>
    </citation>
    <scope>NUCLEOTIDE SEQUENCE [LARGE SCALE GENOMIC DNA]</scope>
    <source>
        <strain evidence="4 5">DSM 29043</strain>
    </source>
</reference>
<dbReference type="SUPFAM" id="SSF55447">
    <property type="entry name" value="CO dehydrogenase flavoprotein C-terminal domain-like"/>
    <property type="match status" value="1"/>
</dbReference>
<keyword evidence="4" id="KW-0560">Oxidoreductase</keyword>